<proteinExistence type="predicted"/>
<comment type="caution">
    <text evidence="1">The sequence shown here is derived from an EMBL/GenBank/DDBJ whole genome shotgun (WGS) entry which is preliminary data.</text>
</comment>
<gene>
    <name evidence="1" type="ORF">ATANTOWER_005941</name>
</gene>
<accession>A0ABU7AEA6</accession>
<keyword evidence="2" id="KW-1185">Reference proteome</keyword>
<evidence type="ECO:0000313" key="2">
    <source>
        <dbReference type="Proteomes" id="UP001345963"/>
    </source>
</evidence>
<reference evidence="1 2" key="1">
    <citation type="submission" date="2021-07" db="EMBL/GenBank/DDBJ databases">
        <authorList>
            <person name="Palmer J.M."/>
        </authorList>
    </citation>
    <scope>NUCLEOTIDE SEQUENCE [LARGE SCALE GENOMIC DNA]</scope>
    <source>
        <strain evidence="1 2">AT_MEX2019</strain>
        <tissue evidence="1">Muscle</tissue>
    </source>
</reference>
<evidence type="ECO:0000313" key="1">
    <source>
        <dbReference type="EMBL" id="MED6236213.1"/>
    </source>
</evidence>
<dbReference type="EMBL" id="JAHUTI010011501">
    <property type="protein sequence ID" value="MED6236213.1"/>
    <property type="molecule type" value="Genomic_DNA"/>
</dbReference>
<name>A0ABU7AEA6_9TELE</name>
<organism evidence="1 2">
    <name type="scientific">Ataeniobius toweri</name>
    <dbReference type="NCBI Taxonomy" id="208326"/>
    <lineage>
        <taxon>Eukaryota</taxon>
        <taxon>Metazoa</taxon>
        <taxon>Chordata</taxon>
        <taxon>Craniata</taxon>
        <taxon>Vertebrata</taxon>
        <taxon>Euteleostomi</taxon>
        <taxon>Actinopterygii</taxon>
        <taxon>Neopterygii</taxon>
        <taxon>Teleostei</taxon>
        <taxon>Neoteleostei</taxon>
        <taxon>Acanthomorphata</taxon>
        <taxon>Ovalentaria</taxon>
        <taxon>Atherinomorphae</taxon>
        <taxon>Cyprinodontiformes</taxon>
        <taxon>Goodeidae</taxon>
        <taxon>Ataeniobius</taxon>
    </lineage>
</organism>
<dbReference type="Proteomes" id="UP001345963">
    <property type="component" value="Unassembled WGS sequence"/>
</dbReference>
<sequence length="69" mass="7835">MHMLASNGSIMGLNSDWVKVKAHYRGSHFTSCGSESQLGPEDHWLLEEDSVEQEMISAVRRRVTQVVYL</sequence>
<protein>
    <submittedName>
        <fullName evidence="1">Uncharacterized protein</fullName>
    </submittedName>
</protein>